<evidence type="ECO:0000256" key="1">
    <source>
        <dbReference type="ARBA" id="ARBA00022723"/>
    </source>
</evidence>
<keyword evidence="4" id="KW-0732">Signal</keyword>
<keyword evidence="6" id="KW-1185">Reference proteome</keyword>
<dbReference type="Gene3D" id="3.40.800.10">
    <property type="entry name" value="Ureohydrolase domain"/>
    <property type="match status" value="1"/>
</dbReference>
<comment type="caution">
    <text evidence="5">The sequence shown here is derived from an EMBL/GenBank/DDBJ whole genome shotgun (WGS) entry which is preliminary data.</text>
</comment>
<keyword evidence="1" id="KW-0479">Metal-binding</keyword>
<dbReference type="Proteomes" id="UP000824621">
    <property type="component" value="Unassembled WGS sequence"/>
</dbReference>
<dbReference type="EMBL" id="JAGSGB010000003">
    <property type="protein sequence ID" value="MBZ6379634.1"/>
    <property type="molecule type" value="Genomic_DNA"/>
</dbReference>
<feature type="signal peptide" evidence="4">
    <location>
        <begin position="1"/>
        <end position="26"/>
    </location>
</feature>
<accession>A0ABS7WMK0</accession>
<sequence>MTMRLTCRAAVAACFALAFVSGPARAAEPSPKLAEVLGTLSPDQRAFIEDDRNLQRFGLTDERLYILFQNRDAEAVSAAVDAMMRTLASAPYQPLEEPQPDGQSLLDPVGDMPAVPLNTQAPGFNYSSVLRPPVLDDIQREPGPFSLKRYMFETGGIPTFGGAPVAIRKEDLVAGEVDVAFVGVPFGNSSGWRDSRNAPEQLRAMHGIAGFDIESGLDPMVQLSVADYGDLSVDRMATELSIDHVRDMIAEMASVDVVPFIVGGDGAVMFPSVAAMADRYGADELTVVQFDAHYDGETGLPHTISDVQAVSRLLEQDLLKGENLVQIGVRGTDIDEYSLGWVRSRGIRFHPMHEIEAKGWASVRSSALAEVASGPGNVFISFDMSVLDPAYGQAAGRPVSMGLTMREVAPMIRELCEVHNVVGLELLDVAPYLDISYASELNANQILRACLVGLAARDKRATS</sequence>
<gene>
    <name evidence="5" type="ORF">KCN53_13440</name>
</gene>
<name>A0ABS7WMK0_9SPHN</name>
<comment type="similarity">
    <text evidence="3">Belongs to the arginase family.</text>
</comment>
<dbReference type="Pfam" id="PF00491">
    <property type="entry name" value="Arginase"/>
    <property type="match status" value="1"/>
</dbReference>
<protein>
    <submittedName>
        <fullName evidence="5">Agmatinase family protein</fullName>
    </submittedName>
</protein>
<dbReference type="CDD" id="cd09990">
    <property type="entry name" value="Agmatinase-like"/>
    <property type="match status" value="1"/>
</dbReference>
<proteinExistence type="inferred from homology"/>
<dbReference type="InterPro" id="IPR023696">
    <property type="entry name" value="Ureohydrolase_dom_sf"/>
</dbReference>
<evidence type="ECO:0000256" key="4">
    <source>
        <dbReference type="SAM" id="SignalP"/>
    </source>
</evidence>
<keyword evidence="2" id="KW-0378">Hydrolase</keyword>
<evidence type="ECO:0000256" key="3">
    <source>
        <dbReference type="PROSITE-ProRule" id="PRU00742"/>
    </source>
</evidence>
<dbReference type="SUPFAM" id="SSF52768">
    <property type="entry name" value="Arginase/deacetylase"/>
    <property type="match status" value="1"/>
</dbReference>
<reference evidence="5 6" key="1">
    <citation type="submission" date="2021-04" db="EMBL/GenBank/DDBJ databases">
        <authorList>
            <person name="Pira H."/>
            <person name="Risdian C."/>
            <person name="Wink J."/>
        </authorList>
    </citation>
    <scope>NUCLEOTIDE SEQUENCE [LARGE SCALE GENOMIC DNA]</scope>
    <source>
        <strain evidence="5 6">DSM 107782</strain>
    </source>
</reference>
<feature type="chain" id="PRO_5046819009" evidence="4">
    <location>
        <begin position="27"/>
        <end position="463"/>
    </location>
</feature>
<evidence type="ECO:0000313" key="5">
    <source>
        <dbReference type="EMBL" id="MBZ6379634.1"/>
    </source>
</evidence>
<evidence type="ECO:0000256" key="2">
    <source>
        <dbReference type="ARBA" id="ARBA00022801"/>
    </source>
</evidence>
<evidence type="ECO:0000313" key="6">
    <source>
        <dbReference type="Proteomes" id="UP000824621"/>
    </source>
</evidence>
<dbReference type="PANTHER" id="PTHR11358">
    <property type="entry name" value="ARGINASE/AGMATINASE"/>
    <property type="match status" value="1"/>
</dbReference>
<dbReference type="PRINTS" id="PR00116">
    <property type="entry name" value="ARGINASE"/>
</dbReference>
<dbReference type="PROSITE" id="PS51409">
    <property type="entry name" value="ARGINASE_2"/>
    <property type="match status" value="1"/>
</dbReference>
<dbReference type="PANTHER" id="PTHR11358:SF26">
    <property type="entry name" value="GUANIDINO ACID HYDROLASE, MITOCHONDRIAL"/>
    <property type="match status" value="1"/>
</dbReference>
<organism evidence="5 6">
    <name type="scientific">Pacificimonas aurantium</name>
    <dbReference type="NCBI Taxonomy" id="1250540"/>
    <lineage>
        <taxon>Bacteria</taxon>
        <taxon>Pseudomonadati</taxon>
        <taxon>Pseudomonadota</taxon>
        <taxon>Alphaproteobacteria</taxon>
        <taxon>Sphingomonadales</taxon>
        <taxon>Sphingosinicellaceae</taxon>
        <taxon>Pacificimonas</taxon>
    </lineage>
</organism>
<dbReference type="InterPro" id="IPR006035">
    <property type="entry name" value="Ureohydrolase"/>
</dbReference>